<evidence type="ECO:0000313" key="10">
    <source>
        <dbReference type="EMBL" id="RDX49566.1"/>
    </source>
</evidence>
<dbReference type="GO" id="GO:0005634">
    <property type="term" value="C:nucleus"/>
    <property type="evidence" value="ECO:0007669"/>
    <property type="project" value="TreeGrafter"/>
</dbReference>
<dbReference type="OrthoDB" id="2799478at2759"/>
<evidence type="ECO:0000256" key="4">
    <source>
        <dbReference type="ARBA" id="ARBA00022842"/>
    </source>
</evidence>
<feature type="domain" description="Endonuclease/exonuclease/phosphatase" evidence="9">
    <location>
        <begin position="19"/>
        <end position="216"/>
    </location>
</feature>
<dbReference type="InterPro" id="IPR004808">
    <property type="entry name" value="AP_endonuc_1"/>
</dbReference>
<keyword evidence="6" id="KW-0464">Manganese</keyword>
<dbReference type="Pfam" id="PF03372">
    <property type="entry name" value="Exo_endo_phos"/>
    <property type="match status" value="1"/>
</dbReference>
<proteinExistence type="inferred from homology"/>
<keyword evidence="4 6" id="KW-0460">Magnesium</keyword>
<dbReference type="GO" id="GO:0008081">
    <property type="term" value="F:phosphoric diester hydrolase activity"/>
    <property type="evidence" value="ECO:0007669"/>
    <property type="project" value="TreeGrafter"/>
</dbReference>
<feature type="site" description="Interaction with DNA substrate" evidence="7">
    <location>
        <position position="234"/>
    </location>
</feature>
<evidence type="ECO:0000313" key="11">
    <source>
        <dbReference type="Proteomes" id="UP000256964"/>
    </source>
</evidence>
<name>A0A371DAL5_9APHY</name>
<evidence type="ECO:0000256" key="5">
    <source>
        <dbReference type="PIRSR" id="PIRSR604808-1"/>
    </source>
</evidence>
<sequence>MRGYGASRSGGVSDKWNQINQLIRDERVAILAIQETHLTAERVEALNDLFNATMHVVAGLDDVNQTGARGVAFAINKRLVNTDEAEATTVKPGRALLLKIPWTRGKALKLLNVYAPNDPTDNAAYWTSLTTDMLSRRALKPDILLGDFNLVEDSLDRLPPRRDPQEAVEALQDFCRTIAVTDGWRQREPATRCYTFCQLSTGSQSRIDRIYTTASISEAANDWETTGPGIPTDHRLVSLSVTNRQAPHLGKGRWSIPPVLLTDKIFIETAHALGMALQDALANMTARTQSVNPQTAYSRFKTDLLAKARSRAKQCIPKLDSLIQALKKDIHDMVNRDGDRTDVQRNHLAILQERLLELELRRFGRKRAVVAVNDWVQGETISKYWSRLNATPQPSTREPQRETHHPRS</sequence>
<dbReference type="GO" id="GO:0046872">
    <property type="term" value="F:metal ion binding"/>
    <property type="evidence" value="ECO:0007669"/>
    <property type="project" value="UniProtKB-KW"/>
</dbReference>
<dbReference type="AlphaFoldDB" id="A0A371DAL5"/>
<feature type="compositionally biased region" description="Polar residues" evidence="8">
    <location>
        <begin position="388"/>
        <end position="397"/>
    </location>
</feature>
<dbReference type="GO" id="GO:0003906">
    <property type="term" value="F:DNA-(apurinic or apyrimidinic site) endonuclease activity"/>
    <property type="evidence" value="ECO:0007669"/>
    <property type="project" value="TreeGrafter"/>
</dbReference>
<feature type="compositionally biased region" description="Basic and acidic residues" evidence="8">
    <location>
        <begin position="398"/>
        <end position="408"/>
    </location>
</feature>
<dbReference type="PANTHER" id="PTHR22748">
    <property type="entry name" value="AP ENDONUCLEASE"/>
    <property type="match status" value="1"/>
</dbReference>
<comment type="similarity">
    <text evidence="1">Belongs to the DNA repair enzymes AP/ExoA family.</text>
</comment>
<evidence type="ECO:0000256" key="8">
    <source>
        <dbReference type="SAM" id="MobiDB-lite"/>
    </source>
</evidence>
<evidence type="ECO:0000256" key="1">
    <source>
        <dbReference type="ARBA" id="ARBA00007092"/>
    </source>
</evidence>
<dbReference type="Gene3D" id="3.60.10.10">
    <property type="entry name" value="Endonuclease/exonuclease/phosphatase"/>
    <property type="match status" value="1"/>
</dbReference>
<keyword evidence="2 6" id="KW-0479">Metal-binding</keyword>
<evidence type="ECO:0000256" key="2">
    <source>
        <dbReference type="ARBA" id="ARBA00022723"/>
    </source>
</evidence>
<reference evidence="10 11" key="1">
    <citation type="journal article" date="2018" name="Biotechnol. Biofuels">
        <title>Integrative visual omics of the white-rot fungus Polyporus brumalis exposes the biotechnological potential of its oxidative enzymes for delignifying raw plant biomass.</title>
        <authorList>
            <person name="Miyauchi S."/>
            <person name="Rancon A."/>
            <person name="Drula E."/>
            <person name="Hage H."/>
            <person name="Chaduli D."/>
            <person name="Favel A."/>
            <person name="Grisel S."/>
            <person name="Henrissat B."/>
            <person name="Herpoel-Gimbert I."/>
            <person name="Ruiz-Duenas F.J."/>
            <person name="Chevret D."/>
            <person name="Hainaut M."/>
            <person name="Lin J."/>
            <person name="Wang M."/>
            <person name="Pangilinan J."/>
            <person name="Lipzen A."/>
            <person name="Lesage-Meessen L."/>
            <person name="Navarro D."/>
            <person name="Riley R."/>
            <person name="Grigoriev I.V."/>
            <person name="Zhou S."/>
            <person name="Raouche S."/>
            <person name="Rosso M.N."/>
        </authorList>
    </citation>
    <scope>NUCLEOTIDE SEQUENCE [LARGE SCALE GENOMIC DNA]</scope>
    <source>
        <strain evidence="10 11">BRFM 1820</strain>
    </source>
</reference>
<feature type="active site" description="Proton acceptor" evidence="5">
    <location>
        <position position="234"/>
    </location>
</feature>
<evidence type="ECO:0000256" key="6">
    <source>
        <dbReference type="PIRSR" id="PIRSR604808-2"/>
    </source>
</evidence>
<dbReference type="STRING" id="139420.A0A371DAL5"/>
<evidence type="ECO:0000256" key="7">
    <source>
        <dbReference type="PIRSR" id="PIRSR604808-3"/>
    </source>
</evidence>
<evidence type="ECO:0000256" key="3">
    <source>
        <dbReference type="ARBA" id="ARBA00022801"/>
    </source>
</evidence>
<keyword evidence="11" id="KW-1185">Reference proteome</keyword>
<dbReference type="InterPro" id="IPR005135">
    <property type="entry name" value="Endo/exonuclease/phosphatase"/>
</dbReference>
<evidence type="ECO:0000259" key="9">
    <source>
        <dbReference type="Pfam" id="PF03372"/>
    </source>
</evidence>
<dbReference type="EMBL" id="KZ857404">
    <property type="protein sequence ID" value="RDX49566.1"/>
    <property type="molecule type" value="Genomic_DNA"/>
</dbReference>
<feature type="binding site" evidence="6">
    <location>
        <position position="234"/>
    </location>
    <ligand>
        <name>Mg(2+)</name>
        <dbReference type="ChEBI" id="CHEBI:18420"/>
        <label>1</label>
    </ligand>
</feature>
<gene>
    <name evidence="10" type="ORF">OH76DRAFT_1455817</name>
</gene>
<feature type="binding site" evidence="6">
    <location>
        <position position="35"/>
    </location>
    <ligand>
        <name>Mg(2+)</name>
        <dbReference type="ChEBI" id="CHEBI:18420"/>
        <label>1</label>
    </ligand>
</feature>
<dbReference type="PANTHER" id="PTHR22748:SF4">
    <property type="entry name" value="DNA-(APURINIC OR APYRIMIDINIC SITE) ENDONUCLEASE 2"/>
    <property type="match status" value="1"/>
</dbReference>
<feature type="active site" evidence="5">
    <location>
        <position position="114"/>
    </location>
</feature>
<feature type="binding site" evidence="6">
    <location>
        <position position="233"/>
    </location>
    <ligand>
        <name>Mg(2+)</name>
        <dbReference type="ChEBI" id="CHEBI:18420"/>
        <label>1</label>
    </ligand>
</feature>
<keyword evidence="3" id="KW-0378">Hydrolase</keyword>
<feature type="region of interest" description="Disordered" evidence="8">
    <location>
        <begin position="387"/>
        <end position="408"/>
    </location>
</feature>
<dbReference type="SUPFAM" id="SSF56219">
    <property type="entry name" value="DNase I-like"/>
    <property type="match status" value="1"/>
</dbReference>
<protein>
    <submittedName>
        <fullName evidence="10">DNase I-like protein</fullName>
    </submittedName>
</protein>
<comment type="cofactor">
    <cofactor evidence="6">
        <name>Mg(2+)</name>
        <dbReference type="ChEBI" id="CHEBI:18420"/>
    </cofactor>
    <cofactor evidence="6">
        <name>Mn(2+)</name>
        <dbReference type="ChEBI" id="CHEBI:29035"/>
    </cofactor>
    <text evidence="6">Probably binds two magnesium or manganese ions per subunit.</text>
</comment>
<feature type="binding site" evidence="6">
    <location>
        <position position="147"/>
    </location>
    <ligand>
        <name>Mg(2+)</name>
        <dbReference type="ChEBI" id="CHEBI:18420"/>
        <label>1</label>
    </ligand>
</feature>
<feature type="binding site" evidence="6">
    <location>
        <position position="149"/>
    </location>
    <ligand>
        <name>Mg(2+)</name>
        <dbReference type="ChEBI" id="CHEBI:18420"/>
        <label>1</label>
    </ligand>
</feature>
<feature type="site" description="Important for catalytic activity" evidence="7">
    <location>
        <position position="208"/>
    </location>
</feature>
<dbReference type="Proteomes" id="UP000256964">
    <property type="component" value="Unassembled WGS sequence"/>
</dbReference>
<feature type="active site" description="Proton donor/acceptor" evidence="5">
    <location>
        <position position="147"/>
    </location>
</feature>
<feature type="site" description="Transition state stabilizer" evidence="7">
    <location>
        <position position="149"/>
    </location>
</feature>
<accession>A0A371DAL5</accession>
<dbReference type="InterPro" id="IPR036691">
    <property type="entry name" value="Endo/exonu/phosph_ase_sf"/>
</dbReference>
<dbReference type="GO" id="GO:0006284">
    <property type="term" value="P:base-excision repair"/>
    <property type="evidence" value="ECO:0007669"/>
    <property type="project" value="TreeGrafter"/>
</dbReference>
<organism evidence="10 11">
    <name type="scientific">Lentinus brumalis</name>
    <dbReference type="NCBI Taxonomy" id="2498619"/>
    <lineage>
        <taxon>Eukaryota</taxon>
        <taxon>Fungi</taxon>
        <taxon>Dikarya</taxon>
        <taxon>Basidiomycota</taxon>
        <taxon>Agaricomycotina</taxon>
        <taxon>Agaricomycetes</taxon>
        <taxon>Polyporales</taxon>
        <taxon>Polyporaceae</taxon>
        <taxon>Lentinus</taxon>
    </lineage>
</organism>
<dbReference type="GO" id="GO:0008311">
    <property type="term" value="F:double-stranded DNA 3'-5' DNA exonuclease activity"/>
    <property type="evidence" value="ECO:0007669"/>
    <property type="project" value="TreeGrafter"/>
</dbReference>